<protein>
    <submittedName>
        <fullName evidence="2">Uncharacterized protein</fullName>
    </submittedName>
</protein>
<evidence type="ECO:0000313" key="2">
    <source>
        <dbReference type="EMBL" id="EKN09397.1"/>
    </source>
</evidence>
<keyword evidence="1" id="KW-1133">Transmembrane helix</keyword>
<reference evidence="2 4" key="1">
    <citation type="submission" date="2012-02" db="EMBL/GenBank/DDBJ databases">
        <title>The Genome Sequence of Parabacteroides goldsteinii CL02T12C30.</title>
        <authorList>
            <consortium name="The Broad Institute Genome Sequencing Platform"/>
            <person name="Earl A."/>
            <person name="Ward D."/>
            <person name="Feldgarden M."/>
            <person name="Gevers D."/>
            <person name="Zitomersky N.L."/>
            <person name="Coyne M.J."/>
            <person name="Comstock L.E."/>
            <person name="Young S.K."/>
            <person name="Zeng Q."/>
            <person name="Gargeya S."/>
            <person name="Fitzgerald M."/>
            <person name="Haas B."/>
            <person name="Abouelleil A."/>
            <person name="Alvarado L."/>
            <person name="Arachchi H.M."/>
            <person name="Berlin A."/>
            <person name="Chapman S.B."/>
            <person name="Gearin G."/>
            <person name="Goldberg J."/>
            <person name="Griggs A."/>
            <person name="Gujja S."/>
            <person name="Hansen M."/>
            <person name="Heiman D."/>
            <person name="Howarth C."/>
            <person name="Larimer J."/>
            <person name="Lui A."/>
            <person name="MacDonald P.J.P."/>
            <person name="McCowen C."/>
            <person name="Montmayeur A."/>
            <person name="Murphy C."/>
            <person name="Neiman D."/>
            <person name="Pearson M."/>
            <person name="Priest M."/>
            <person name="Roberts A."/>
            <person name="Saif S."/>
            <person name="Shea T."/>
            <person name="Sisk P."/>
            <person name="Stolte C."/>
            <person name="Sykes S."/>
            <person name="Wortman J."/>
            <person name="Nusbaum C."/>
            <person name="Birren B."/>
        </authorList>
    </citation>
    <scope>NUCLEOTIDE SEQUENCE [LARGE SCALE GENOMIC DNA]</scope>
    <source>
        <strain evidence="2 4">CL02T12C30</strain>
    </source>
</reference>
<evidence type="ECO:0000256" key="1">
    <source>
        <dbReference type="SAM" id="Phobius"/>
    </source>
</evidence>
<evidence type="ECO:0000313" key="3">
    <source>
        <dbReference type="EMBL" id="EKN10257.1"/>
    </source>
</evidence>
<dbReference type="EMBL" id="AGZO01000028">
    <property type="protein sequence ID" value="EKN10257.1"/>
    <property type="molecule type" value="Genomic_DNA"/>
</dbReference>
<evidence type="ECO:0000313" key="4">
    <source>
        <dbReference type="Proteomes" id="UP000006330"/>
    </source>
</evidence>
<comment type="caution">
    <text evidence="2">The sequence shown here is derived from an EMBL/GenBank/DDBJ whole genome shotgun (WGS) entry which is preliminary data.</text>
</comment>
<keyword evidence="1" id="KW-0812">Transmembrane</keyword>
<dbReference type="Proteomes" id="UP000006330">
    <property type="component" value="Unassembled WGS sequence"/>
</dbReference>
<gene>
    <name evidence="3" type="ORF">HMPREF1076_04083</name>
    <name evidence="2" type="ORF">HMPREF1076_04426</name>
</gene>
<dbReference type="AlphaFoldDB" id="K5Y856"/>
<dbReference type="HOGENOM" id="CLU_2718658_0_0_10"/>
<keyword evidence="1" id="KW-0472">Membrane</keyword>
<name>K5Y856_9BACT</name>
<organism evidence="2 4">
    <name type="scientific">Parabacteroides goldsteinii CL02T12C30</name>
    <dbReference type="NCBI Taxonomy" id="999418"/>
    <lineage>
        <taxon>Bacteria</taxon>
        <taxon>Pseudomonadati</taxon>
        <taxon>Bacteroidota</taxon>
        <taxon>Bacteroidia</taxon>
        <taxon>Bacteroidales</taxon>
        <taxon>Tannerellaceae</taxon>
        <taxon>Parabacteroides</taxon>
    </lineage>
</organism>
<feature type="transmembrane region" description="Helical" evidence="1">
    <location>
        <begin position="43"/>
        <end position="62"/>
    </location>
</feature>
<sequence length="72" mass="8402">MEMAENENIYTDVKALMYFGKSYLKVPRVIIERMFASDNSERMIGISALVVILFVQLCRRLCVDQRKTRSLP</sequence>
<dbReference type="EMBL" id="AGZO01000031">
    <property type="protein sequence ID" value="EKN09397.1"/>
    <property type="molecule type" value="Genomic_DNA"/>
</dbReference>
<proteinExistence type="predicted"/>
<accession>K5Y856</accession>